<evidence type="ECO:0000259" key="1">
    <source>
        <dbReference type="PROSITE" id="PS50829"/>
    </source>
</evidence>
<dbReference type="PANTHER" id="PTHR46695">
    <property type="entry name" value="ZINC FINGER CCCH DOMAIN-CONTAINING PROTEIN 44-RELATED"/>
    <property type="match status" value="1"/>
</dbReference>
<reference evidence="2" key="2">
    <citation type="submission" date="2022-01" db="EMBL/GenBank/DDBJ databases">
        <authorList>
            <person name="Yamashiro T."/>
            <person name="Shiraishi A."/>
            <person name="Satake H."/>
            <person name="Nakayama K."/>
        </authorList>
    </citation>
    <scope>NUCLEOTIDE SEQUENCE</scope>
</reference>
<protein>
    <submittedName>
        <fullName evidence="2">Zinc finger CCCH domain-containing protein 19</fullName>
    </submittedName>
</protein>
<gene>
    <name evidence="2" type="ORF">Tco_0858461</name>
</gene>
<keyword evidence="3" id="KW-1185">Reference proteome</keyword>
<dbReference type="SUPFAM" id="SSF55277">
    <property type="entry name" value="GYF domain"/>
    <property type="match status" value="1"/>
</dbReference>
<dbReference type="SMART" id="SM00444">
    <property type="entry name" value="GYF"/>
    <property type="match status" value="1"/>
</dbReference>
<accession>A0ABQ5BB10</accession>
<sequence length="139" mass="15927">MRNVTIVSPSTPPGTDLNLAEESYSTWLDYVGPLITDELDSKKCWSYRDPDGNVQGSFSLAQLRKWKDYFPSDLKIWSYYGNVKETILLHSALKRRTKDAGKISLHLWYDATGVQLRSWENGIVKENGIVEKVNDVEKE</sequence>
<evidence type="ECO:0000313" key="3">
    <source>
        <dbReference type="Proteomes" id="UP001151760"/>
    </source>
</evidence>
<comment type="caution">
    <text evidence="2">The sequence shown here is derived from an EMBL/GenBank/DDBJ whole genome shotgun (WGS) entry which is preliminary data.</text>
</comment>
<dbReference type="EMBL" id="BQNB010013067">
    <property type="protein sequence ID" value="GJT11419.1"/>
    <property type="molecule type" value="Genomic_DNA"/>
</dbReference>
<dbReference type="Pfam" id="PF02213">
    <property type="entry name" value="GYF"/>
    <property type="match status" value="1"/>
</dbReference>
<evidence type="ECO:0000313" key="2">
    <source>
        <dbReference type="EMBL" id="GJT11419.1"/>
    </source>
</evidence>
<dbReference type="InterPro" id="IPR003169">
    <property type="entry name" value="GYF"/>
</dbReference>
<dbReference type="Gene3D" id="3.30.1490.40">
    <property type="match status" value="1"/>
</dbReference>
<dbReference type="InterPro" id="IPR035445">
    <property type="entry name" value="GYF-like_dom_sf"/>
</dbReference>
<name>A0ABQ5BB10_9ASTR</name>
<organism evidence="2 3">
    <name type="scientific">Tanacetum coccineum</name>
    <dbReference type="NCBI Taxonomy" id="301880"/>
    <lineage>
        <taxon>Eukaryota</taxon>
        <taxon>Viridiplantae</taxon>
        <taxon>Streptophyta</taxon>
        <taxon>Embryophyta</taxon>
        <taxon>Tracheophyta</taxon>
        <taxon>Spermatophyta</taxon>
        <taxon>Magnoliopsida</taxon>
        <taxon>eudicotyledons</taxon>
        <taxon>Gunneridae</taxon>
        <taxon>Pentapetalae</taxon>
        <taxon>asterids</taxon>
        <taxon>campanulids</taxon>
        <taxon>Asterales</taxon>
        <taxon>Asteraceae</taxon>
        <taxon>Asteroideae</taxon>
        <taxon>Anthemideae</taxon>
        <taxon>Anthemidinae</taxon>
        <taxon>Tanacetum</taxon>
    </lineage>
</organism>
<dbReference type="PANTHER" id="PTHR46695:SF4">
    <property type="entry name" value="ZINC FINGER CCCH DOMAIN-CONTAINING PROTEIN 44"/>
    <property type="match status" value="1"/>
</dbReference>
<dbReference type="PROSITE" id="PS50829">
    <property type="entry name" value="GYF"/>
    <property type="match status" value="1"/>
</dbReference>
<feature type="domain" description="GYF" evidence="1">
    <location>
        <begin position="42"/>
        <end position="94"/>
    </location>
</feature>
<proteinExistence type="predicted"/>
<dbReference type="Proteomes" id="UP001151760">
    <property type="component" value="Unassembled WGS sequence"/>
</dbReference>
<reference evidence="2" key="1">
    <citation type="journal article" date="2022" name="Int. J. Mol. Sci.">
        <title>Draft Genome of Tanacetum Coccineum: Genomic Comparison of Closely Related Tanacetum-Family Plants.</title>
        <authorList>
            <person name="Yamashiro T."/>
            <person name="Shiraishi A."/>
            <person name="Nakayama K."/>
            <person name="Satake H."/>
        </authorList>
    </citation>
    <scope>NUCLEOTIDE SEQUENCE</scope>
</reference>